<keyword evidence="4 10" id="KW-1134">Transmembrane beta strand</keyword>
<comment type="caution">
    <text evidence="15">The sequence shown here is derived from an EMBL/GenBank/DDBJ whole genome shotgun (WGS) entry which is preliminary data.</text>
</comment>
<dbReference type="OrthoDB" id="8732650at2"/>
<dbReference type="InterPro" id="IPR012910">
    <property type="entry name" value="Plug_dom"/>
</dbReference>
<keyword evidence="5 10" id="KW-0812">Transmembrane</keyword>
<dbReference type="RefSeq" id="WP_128200990.1">
    <property type="nucleotide sequence ID" value="NZ_SACT01000010.1"/>
</dbReference>
<gene>
    <name evidence="15" type="ORF">ENE75_22740</name>
</gene>
<name>A0A437JNZ5_9BURK</name>
<organism evidence="15 16">
    <name type="scientific">Rubrivivax albus</name>
    <dbReference type="NCBI Taxonomy" id="2499835"/>
    <lineage>
        <taxon>Bacteria</taxon>
        <taxon>Pseudomonadati</taxon>
        <taxon>Pseudomonadota</taxon>
        <taxon>Betaproteobacteria</taxon>
        <taxon>Burkholderiales</taxon>
        <taxon>Sphaerotilaceae</taxon>
        <taxon>Rubrivivax</taxon>
    </lineage>
</organism>
<keyword evidence="8 15" id="KW-0675">Receptor</keyword>
<protein>
    <submittedName>
        <fullName evidence="15">TonB-dependent siderophore receptor</fullName>
    </submittedName>
</protein>
<dbReference type="NCBIfam" id="TIGR01783">
    <property type="entry name" value="TonB-siderophor"/>
    <property type="match status" value="1"/>
</dbReference>
<reference evidence="15 16" key="1">
    <citation type="submission" date="2019-01" db="EMBL/GenBank/DDBJ databases">
        <authorList>
            <person name="Chen W.-M."/>
        </authorList>
    </citation>
    <scope>NUCLEOTIDE SEQUENCE [LARGE SCALE GENOMIC DNA]</scope>
    <source>
        <strain evidence="15 16">ICH-3</strain>
    </source>
</reference>
<evidence type="ECO:0000259" key="13">
    <source>
        <dbReference type="Pfam" id="PF00593"/>
    </source>
</evidence>
<evidence type="ECO:0000256" key="2">
    <source>
        <dbReference type="ARBA" id="ARBA00009810"/>
    </source>
</evidence>
<feature type="domain" description="TonB-dependent receptor-like beta-barrel" evidence="13">
    <location>
        <begin position="218"/>
        <end position="676"/>
    </location>
</feature>
<evidence type="ECO:0000256" key="7">
    <source>
        <dbReference type="ARBA" id="ARBA00023136"/>
    </source>
</evidence>
<evidence type="ECO:0000256" key="9">
    <source>
        <dbReference type="ARBA" id="ARBA00023237"/>
    </source>
</evidence>
<feature type="domain" description="TonB-dependent receptor plug" evidence="14">
    <location>
        <begin position="49"/>
        <end position="147"/>
    </location>
</feature>
<evidence type="ECO:0000256" key="12">
    <source>
        <dbReference type="SAM" id="SignalP"/>
    </source>
</evidence>
<evidence type="ECO:0000259" key="14">
    <source>
        <dbReference type="Pfam" id="PF07715"/>
    </source>
</evidence>
<feature type="chain" id="PRO_5019358331" evidence="12">
    <location>
        <begin position="23"/>
        <end position="710"/>
    </location>
</feature>
<dbReference type="InterPro" id="IPR010105">
    <property type="entry name" value="TonB_sidphr_rcpt"/>
</dbReference>
<evidence type="ECO:0000256" key="1">
    <source>
        <dbReference type="ARBA" id="ARBA00004571"/>
    </source>
</evidence>
<evidence type="ECO:0000313" key="16">
    <source>
        <dbReference type="Proteomes" id="UP000288178"/>
    </source>
</evidence>
<comment type="similarity">
    <text evidence="2 10 11">Belongs to the TonB-dependent receptor family.</text>
</comment>
<keyword evidence="12" id="KW-0732">Signal</keyword>
<dbReference type="PROSITE" id="PS52016">
    <property type="entry name" value="TONB_DEPENDENT_REC_3"/>
    <property type="match status" value="1"/>
</dbReference>
<dbReference type="GO" id="GO:0009279">
    <property type="term" value="C:cell outer membrane"/>
    <property type="evidence" value="ECO:0007669"/>
    <property type="project" value="UniProtKB-SubCell"/>
</dbReference>
<dbReference type="PANTHER" id="PTHR32552">
    <property type="entry name" value="FERRICHROME IRON RECEPTOR-RELATED"/>
    <property type="match status" value="1"/>
</dbReference>
<evidence type="ECO:0000256" key="3">
    <source>
        <dbReference type="ARBA" id="ARBA00022448"/>
    </source>
</evidence>
<dbReference type="InterPro" id="IPR000531">
    <property type="entry name" value="Beta-barrel_TonB"/>
</dbReference>
<dbReference type="EMBL" id="SACT01000010">
    <property type="protein sequence ID" value="RVT48503.1"/>
    <property type="molecule type" value="Genomic_DNA"/>
</dbReference>
<dbReference type="InterPro" id="IPR039426">
    <property type="entry name" value="TonB-dep_rcpt-like"/>
</dbReference>
<feature type="signal peptide" evidence="12">
    <location>
        <begin position="1"/>
        <end position="22"/>
    </location>
</feature>
<dbReference type="Pfam" id="PF07715">
    <property type="entry name" value="Plug"/>
    <property type="match status" value="1"/>
</dbReference>
<keyword evidence="3 10" id="KW-0813">Transport</keyword>
<dbReference type="GO" id="GO:0038023">
    <property type="term" value="F:signaling receptor activity"/>
    <property type="evidence" value="ECO:0007669"/>
    <property type="project" value="InterPro"/>
</dbReference>
<comment type="subcellular location">
    <subcellularLocation>
        <location evidence="1 10">Cell outer membrane</location>
        <topology evidence="1 10">Multi-pass membrane protein</topology>
    </subcellularLocation>
</comment>
<keyword evidence="9 10" id="KW-0998">Cell outer membrane</keyword>
<keyword evidence="6 11" id="KW-0798">TonB box</keyword>
<dbReference type="GO" id="GO:0015891">
    <property type="term" value="P:siderophore transport"/>
    <property type="evidence" value="ECO:0007669"/>
    <property type="project" value="InterPro"/>
</dbReference>
<dbReference type="GO" id="GO:0015344">
    <property type="term" value="F:siderophore uptake transmembrane transporter activity"/>
    <property type="evidence" value="ECO:0007669"/>
    <property type="project" value="TreeGrafter"/>
</dbReference>
<evidence type="ECO:0000256" key="5">
    <source>
        <dbReference type="ARBA" id="ARBA00022692"/>
    </source>
</evidence>
<keyword evidence="7 10" id="KW-0472">Membrane</keyword>
<dbReference type="Proteomes" id="UP000288178">
    <property type="component" value="Unassembled WGS sequence"/>
</dbReference>
<evidence type="ECO:0000256" key="8">
    <source>
        <dbReference type="ARBA" id="ARBA00023170"/>
    </source>
</evidence>
<proteinExistence type="inferred from homology"/>
<dbReference type="Gene3D" id="2.170.130.10">
    <property type="entry name" value="TonB-dependent receptor, plug domain"/>
    <property type="match status" value="1"/>
</dbReference>
<dbReference type="PANTHER" id="PTHR32552:SF83">
    <property type="entry name" value="BLR3904 PROTEIN"/>
    <property type="match status" value="1"/>
</dbReference>
<dbReference type="Gene3D" id="2.40.170.20">
    <property type="entry name" value="TonB-dependent receptor, beta-barrel domain"/>
    <property type="match status" value="1"/>
</dbReference>
<dbReference type="AlphaFoldDB" id="A0A437JNZ5"/>
<sequence length="710" mass="77328">MSNTRPTLLAAAAALCCATTFAQSIQTVTITGSRGATSAGVAGFGDVPLSRSPFSATVLEADALQDAGIASLGDITRLDAGLTDAYNAPGYWGQLAVRGFTLDNRFNFRRDGLPVNAETMLPTGNKAALELFKGTSGIQAGTSAPGGLVNLVVKRPTAVPLTTAAIEWTEPGTVALSADLSRSAGAFAWRLNAGVTSLDPSTRDSEGQARLLAAAGTWQLGAAGTLEAEVEVSRQRQPSTPGFSLLSDRLPDADEIDPRLNLNNQAWSLPVVFDGRTGSLRYTRELGPQLQFTAQAMQQRLQTDDRIAFPFGCSAEDDYTRYCSDGSFDLYDFRSEGERRTTTATDLALQGRHTLGGVTHQWSTGLLATRATARFGRQAYNWVGVGSLDGRTELPPDPTLTDENTHRSERSTEWRVQDVMALNERWQLWVGLRHTRLQRASVRTDGSRATDYTQGFTTPWLALSWQATPTLIAYASWGEGVESEVAPNRARYLNAGQALPALKSRQIEIGLKQRRDGLQWQVALFDIRRPVWSDILQSTGLASDSCSDDDPCTRRADGIARHRGVEAEAEWRAGALNLRGSALWLQARRQGASDPALDGLRPTNVPAHSLKLQAAWNVDRLPGLAVLGFLSREGERMVLPDNSAGTAGWTRVDLGLRYARIVDGQRWTWRLGLDNVADARAWKESPYQYGHAYLYPLAPRTWRAALNITL</sequence>
<accession>A0A437JNZ5</accession>
<evidence type="ECO:0000313" key="15">
    <source>
        <dbReference type="EMBL" id="RVT48503.1"/>
    </source>
</evidence>
<evidence type="ECO:0000256" key="10">
    <source>
        <dbReference type="PROSITE-ProRule" id="PRU01360"/>
    </source>
</evidence>
<keyword evidence="16" id="KW-1185">Reference proteome</keyword>
<evidence type="ECO:0000256" key="6">
    <source>
        <dbReference type="ARBA" id="ARBA00023077"/>
    </source>
</evidence>
<evidence type="ECO:0000256" key="11">
    <source>
        <dbReference type="RuleBase" id="RU003357"/>
    </source>
</evidence>
<dbReference type="SUPFAM" id="SSF56935">
    <property type="entry name" value="Porins"/>
    <property type="match status" value="1"/>
</dbReference>
<evidence type="ECO:0000256" key="4">
    <source>
        <dbReference type="ARBA" id="ARBA00022452"/>
    </source>
</evidence>
<dbReference type="InterPro" id="IPR036942">
    <property type="entry name" value="Beta-barrel_TonB_sf"/>
</dbReference>
<dbReference type="Pfam" id="PF00593">
    <property type="entry name" value="TonB_dep_Rec_b-barrel"/>
    <property type="match status" value="1"/>
</dbReference>
<dbReference type="InterPro" id="IPR037066">
    <property type="entry name" value="Plug_dom_sf"/>
</dbReference>